<organism evidence="2 3">
    <name type="scientific">Saccharibacillus brassicae</name>
    <dbReference type="NCBI Taxonomy" id="2583377"/>
    <lineage>
        <taxon>Bacteria</taxon>
        <taxon>Bacillati</taxon>
        <taxon>Bacillota</taxon>
        <taxon>Bacilli</taxon>
        <taxon>Bacillales</taxon>
        <taxon>Paenibacillaceae</taxon>
        <taxon>Saccharibacillus</taxon>
    </lineage>
</organism>
<sequence length="278" mass="31238">MTKIANDRTSRLRAVRSYIKLYRLLIRTSIRSRMQYRFNFALETILAALIQLSEFLMVAIVLAKFGSVQGWSVHEVGYLFAVMTFSKTIYRTFGDEVHHLERYLVEGELDQLLTKPLPVLLTLMPRSFRVMFGEVIQGGAIMIWALGTMLGSGQVTWWAIPQTVFAVLTGAVVLFAIGLATATFGFWTTRISMLQNMTEDAAQTAARYPLTLYPDWMGGLLLTAIPVGLVNYLPALYILRGELGIWVFLLLAAAACLVLLIALRFWMFGISRYQSTGS</sequence>
<evidence type="ECO:0000256" key="1">
    <source>
        <dbReference type="SAM" id="Phobius"/>
    </source>
</evidence>
<evidence type="ECO:0000313" key="3">
    <source>
        <dbReference type="Proteomes" id="UP000316968"/>
    </source>
</evidence>
<accession>A0A4Y6UWJ1</accession>
<protein>
    <recommendedName>
        <fullName evidence="4">ABC transporter permease</fullName>
    </recommendedName>
</protein>
<proteinExistence type="predicted"/>
<feature type="transmembrane region" description="Helical" evidence="1">
    <location>
        <begin position="216"/>
        <end position="239"/>
    </location>
</feature>
<dbReference type="KEGG" id="saca:FFV09_15300"/>
<dbReference type="AlphaFoldDB" id="A0A4Y6UWJ1"/>
<dbReference type="RefSeq" id="WP_141448633.1">
    <property type="nucleotide sequence ID" value="NZ_CP041217.1"/>
</dbReference>
<dbReference type="PANTHER" id="PTHR36833">
    <property type="entry name" value="SLR0610 PROTEIN-RELATED"/>
    <property type="match status" value="1"/>
</dbReference>
<dbReference type="Pfam" id="PF06182">
    <property type="entry name" value="ABC2_membrane_6"/>
    <property type="match status" value="1"/>
</dbReference>
<evidence type="ECO:0008006" key="4">
    <source>
        <dbReference type="Google" id="ProtNLM"/>
    </source>
</evidence>
<dbReference type="InterPro" id="IPR010390">
    <property type="entry name" value="ABC-2_transporter-like"/>
</dbReference>
<feature type="transmembrane region" description="Helical" evidence="1">
    <location>
        <begin position="40"/>
        <end position="65"/>
    </location>
</feature>
<keyword evidence="1" id="KW-0812">Transmembrane</keyword>
<evidence type="ECO:0000313" key="2">
    <source>
        <dbReference type="EMBL" id="QDH22089.1"/>
    </source>
</evidence>
<gene>
    <name evidence="2" type="ORF">FFV09_15300</name>
</gene>
<keyword evidence="1" id="KW-0472">Membrane</keyword>
<feature type="transmembrane region" description="Helical" evidence="1">
    <location>
        <begin position="245"/>
        <end position="266"/>
    </location>
</feature>
<feature type="transmembrane region" description="Helical" evidence="1">
    <location>
        <begin position="130"/>
        <end position="151"/>
    </location>
</feature>
<reference evidence="2 3" key="1">
    <citation type="submission" date="2019-06" db="EMBL/GenBank/DDBJ databases">
        <title>Saccharibacillus brassicae sp. nov., an endophytic bacterium isolated from Chinese cabbage seeds (Brassica pekinensis).</title>
        <authorList>
            <person name="Jiang L."/>
            <person name="Lee J."/>
            <person name="Kim S.W."/>
        </authorList>
    </citation>
    <scope>NUCLEOTIDE SEQUENCE [LARGE SCALE GENOMIC DNA]</scope>
    <source>
        <strain evidence="3">KCTC 43072 / ATSA2</strain>
    </source>
</reference>
<name>A0A4Y6UWJ1_SACBS</name>
<keyword evidence="3" id="KW-1185">Reference proteome</keyword>
<dbReference type="OrthoDB" id="9800610at2"/>
<dbReference type="EMBL" id="CP041217">
    <property type="protein sequence ID" value="QDH22089.1"/>
    <property type="molecule type" value="Genomic_DNA"/>
</dbReference>
<dbReference type="Proteomes" id="UP000316968">
    <property type="component" value="Chromosome"/>
</dbReference>
<dbReference type="PANTHER" id="PTHR36833:SF1">
    <property type="entry name" value="INTEGRAL MEMBRANE TRANSPORT PROTEIN"/>
    <property type="match status" value="1"/>
</dbReference>
<keyword evidence="1" id="KW-1133">Transmembrane helix</keyword>
<feature type="transmembrane region" description="Helical" evidence="1">
    <location>
        <begin position="163"/>
        <end position="187"/>
    </location>
</feature>